<keyword evidence="1" id="KW-1133">Transmembrane helix</keyword>
<feature type="transmembrane region" description="Helical" evidence="1">
    <location>
        <begin position="25"/>
        <end position="44"/>
    </location>
</feature>
<name>A0A3N4M8S9_9BACT</name>
<sequence>MLGIEALLLIPFAISSKLFNKEQRLIYIYLISAVFYGLGCEVFARLYGNNMAFISCMMLIQFYILSFFYLRVLKSEKIHKAIRILLVACTVIFLADITVLEGYLKFNSIFISIRTFVLIVYAILFFLQLTRDENLIEQSIFINSLPVFWFNAGLFVEMCCSFMLNLSYNMIQQAGPQEVLVNMYRITAALTWIAGIIQVFLFYIGLQKIKKAKA</sequence>
<feature type="transmembrane region" description="Helical" evidence="1">
    <location>
        <begin position="148"/>
        <end position="171"/>
    </location>
</feature>
<evidence type="ECO:0000313" key="3">
    <source>
        <dbReference type="Proteomes" id="UP000279089"/>
    </source>
</evidence>
<comment type="caution">
    <text evidence="2">The sequence shown here is derived from an EMBL/GenBank/DDBJ whole genome shotgun (WGS) entry which is preliminary data.</text>
</comment>
<dbReference type="Proteomes" id="UP000279089">
    <property type="component" value="Unassembled WGS sequence"/>
</dbReference>
<keyword evidence="1" id="KW-0472">Membrane</keyword>
<feature type="transmembrane region" description="Helical" evidence="1">
    <location>
        <begin position="82"/>
        <end position="100"/>
    </location>
</feature>
<gene>
    <name evidence="2" type="ORF">EG028_18815</name>
</gene>
<reference evidence="3" key="1">
    <citation type="submission" date="2018-11" db="EMBL/GenBank/DDBJ databases">
        <title>Chitinophaga lutea sp.nov., isolate from arsenic contaminated soil.</title>
        <authorList>
            <person name="Zong Y."/>
        </authorList>
    </citation>
    <scope>NUCLEOTIDE SEQUENCE [LARGE SCALE GENOMIC DNA]</scope>
    <source>
        <strain evidence="3">YLT18</strain>
    </source>
</reference>
<dbReference type="OrthoDB" id="671105at2"/>
<proteinExistence type="predicted"/>
<dbReference type="RefSeq" id="WP_120515833.1">
    <property type="nucleotide sequence ID" value="NZ_QXZY01000004.1"/>
</dbReference>
<evidence type="ECO:0008006" key="4">
    <source>
        <dbReference type="Google" id="ProtNLM"/>
    </source>
</evidence>
<dbReference type="AlphaFoldDB" id="A0A3N4M8S9"/>
<accession>A0A3N4M8S9</accession>
<keyword evidence="3" id="KW-1185">Reference proteome</keyword>
<feature type="transmembrane region" description="Helical" evidence="1">
    <location>
        <begin position="183"/>
        <end position="206"/>
    </location>
</feature>
<feature type="transmembrane region" description="Helical" evidence="1">
    <location>
        <begin position="106"/>
        <end position="127"/>
    </location>
</feature>
<feature type="transmembrane region" description="Helical" evidence="1">
    <location>
        <begin position="50"/>
        <end position="70"/>
    </location>
</feature>
<dbReference type="EMBL" id="RMBX01000010">
    <property type="protein sequence ID" value="RPD39695.1"/>
    <property type="molecule type" value="Genomic_DNA"/>
</dbReference>
<keyword evidence="1" id="KW-0812">Transmembrane</keyword>
<protein>
    <recommendedName>
        <fullName evidence="4">YhhN-like protein</fullName>
    </recommendedName>
</protein>
<organism evidence="2 3">
    <name type="scientific">Chitinophaga barathri</name>
    <dbReference type="NCBI Taxonomy" id="1647451"/>
    <lineage>
        <taxon>Bacteria</taxon>
        <taxon>Pseudomonadati</taxon>
        <taxon>Bacteroidota</taxon>
        <taxon>Chitinophagia</taxon>
        <taxon>Chitinophagales</taxon>
        <taxon>Chitinophagaceae</taxon>
        <taxon>Chitinophaga</taxon>
    </lineage>
</organism>
<evidence type="ECO:0000256" key="1">
    <source>
        <dbReference type="SAM" id="Phobius"/>
    </source>
</evidence>
<evidence type="ECO:0000313" key="2">
    <source>
        <dbReference type="EMBL" id="RPD39695.1"/>
    </source>
</evidence>